<dbReference type="EMBL" id="JANEYF010005422">
    <property type="protein sequence ID" value="KAJ8928246.1"/>
    <property type="molecule type" value="Genomic_DNA"/>
</dbReference>
<accession>A0AAV8WP57</accession>
<organism evidence="2 3">
    <name type="scientific">Rhamnusium bicolor</name>
    <dbReference type="NCBI Taxonomy" id="1586634"/>
    <lineage>
        <taxon>Eukaryota</taxon>
        <taxon>Metazoa</taxon>
        <taxon>Ecdysozoa</taxon>
        <taxon>Arthropoda</taxon>
        <taxon>Hexapoda</taxon>
        <taxon>Insecta</taxon>
        <taxon>Pterygota</taxon>
        <taxon>Neoptera</taxon>
        <taxon>Endopterygota</taxon>
        <taxon>Coleoptera</taxon>
        <taxon>Polyphaga</taxon>
        <taxon>Cucujiformia</taxon>
        <taxon>Chrysomeloidea</taxon>
        <taxon>Cerambycidae</taxon>
        <taxon>Lepturinae</taxon>
        <taxon>Rhagiini</taxon>
        <taxon>Rhamnusium</taxon>
    </lineage>
</organism>
<reference evidence="2" key="1">
    <citation type="journal article" date="2023" name="Insect Mol. Biol.">
        <title>Genome sequencing provides insights into the evolution of gene families encoding plant cell wall-degrading enzymes in longhorned beetles.</title>
        <authorList>
            <person name="Shin N.R."/>
            <person name="Okamura Y."/>
            <person name="Kirsch R."/>
            <person name="Pauchet Y."/>
        </authorList>
    </citation>
    <scope>NUCLEOTIDE SEQUENCE</scope>
    <source>
        <strain evidence="2">RBIC_L_NR</strain>
    </source>
</reference>
<proteinExistence type="predicted"/>
<feature type="region of interest" description="Disordered" evidence="1">
    <location>
        <begin position="48"/>
        <end position="69"/>
    </location>
</feature>
<evidence type="ECO:0000313" key="3">
    <source>
        <dbReference type="Proteomes" id="UP001162156"/>
    </source>
</evidence>
<dbReference type="Proteomes" id="UP001162156">
    <property type="component" value="Unassembled WGS sequence"/>
</dbReference>
<comment type="caution">
    <text evidence="2">The sequence shown here is derived from an EMBL/GenBank/DDBJ whole genome shotgun (WGS) entry which is preliminary data.</text>
</comment>
<dbReference type="AlphaFoldDB" id="A0AAV8WP57"/>
<protein>
    <submittedName>
        <fullName evidence="2">Uncharacterized protein</fullName>
    </submittedName>
</protein>
<gene>
    <name evidence="2" type="ORF">NQ314_019196</name>
</gene>
<sequence>MEKVLKIVIVVAVKKMILIVNHQKRSSLKQRTSILLFGKDLDKQPIEGAIDFSSDQESTGGEEEDETVG</sequence>
<keyword evidence="3" id="KW-1185">Reference proteome</keyword>
<feature type="compositionally biased region" description="Acidic residues" evidence="1">
    <location>
        <begin position="60"/>
        <end position="69"/>
    </location>
</feature>
<name>A0AAV8WP57_9CUCU</name>
<evidence type="ECO:0000256" key="1">
    <source>
        <dbReference type="SAM" id="MobiDB-lite"/>
    </source>
</evidence>
<evidence type="ECO:0000313" key="2">
    <source>
        <dbReference type="EMBL" id="KAJ8928246.1"/>
    </source>
</evidence>